<dbReference type="InterPro" id="IPR050669">
    <property type="entry name" value="Hemerythrin"/>
</dbReference>
<accession>A0A254TD45</accession>
<dbReference type="Pfam" id="PF01814">
    <property type="entry name" value="Hemerythrin"/>
    <property type="match status" value="1"/>
</dbReference>
<gene>
    <name evidence="6" type="ORF">AYR66_14845</name>
</gene>
<dbReference type="Proteomes" id="UP000197535">
    <property type="component" value="Unassembled WGS sequence"/>
</dbReference>
<reference evidence="6 7" key="1">
    <citation type="submission" date="2016-02" db="EMBL/GenBank/DDBJ databases">
        <authorList>
            <person name="Wen L."/>
            <person name="He K."/>
            <person name="Yang H."/>
        </authorList>
    </citation>
    <scope>NUCLEOTIDE SEQUENCE [LARGE SCALE GENOMIC DNA]</scope>
    <source>
        <strain evidence="6 7">TSA40</strain>
    </source>
</reference>
<comment type="similarity">
    <text evidence="1">Belongs to the hemerythrin family.</text>
</comment>
<proteinExistence type="inferred from homology"/>
<keyword evidence="7" id="KW-1185">Reference proteome</keyword>
<dbReference type="PANTHER" id="PTHR37164">
    <property type="entry name" value="BACTERIOHEMERYTHRIN"/>
    <property type="match status" value="1"/>
</dbReference>
<evidence type="ECO:0000313" key="6">
    <source>
        <dbReference type="EMBL" id="OWW20576.1"/>
    </source>
</evidence>
<keyword evidence="3" id="KW-0479">Metal-binding</keyword>
<dbReference type="NCBIfam" id="NF033749">
    <property type="entry name" value="bact_hemeryth"/>
    <property type="match status" value="1"/>
</dbReference>
<dbReference type="Gene3D" id="1.20.120.50">
    <property type="entry name" value="Hemerythrin-like"/>
    <property type="match status" value="1"/>
</dbReference>
<dbReference type="GO" id="GO:0005344">
    <property type="term" value="F:oxygen carrier activity"/>
    <property type="evidence" value="ECO:0007669"/>
    <property type="project" value="UniProtKB-KW"/>
</dbReference>
<evidence type="ECO:0000256" key="2">
    <source>
        <dbReference type="ARBA" id="ARBA00022621"/>
    </source>
</evidence>
<keyword evidence="2" id="KW-0813">Transport</keyword>
<dbReference type="NCBIfam" id="TIGR02481">
    <property type="entry name" value="hemeryth_dom"/>
    <property type="match status" value="1"/>
</dbReference>
<feature type="domain" description="Hemerythrin-like" evidence="5">
    <location>
        <begin position="22"/>
        <end position="137"/>
    </location>
</feature>
<evidence type="ECO:0000256" key="4">
    <source>
        <dbReference type="ARBA" id="ARBA00023004"/>
    </source>
</evidence>
<sequence>METLHPPSARPIIAWSDVLIVGHEQIDADHHRIFEIAGRLHAGIHQAHENMLVRQVLAELTDYTLTHFAREEALMKTAAFPGLEEHRFEHELITYRLRNLQRQAGSGRQGLADELEIFLDRWLARHILTSDAHIAAALRGKQPPSPLA</sequence>
<dbReference type="EMBL" id="LSTO01000001">
    <property type="protein sequence ID" value="OWW20576.1"/>
    <property type="molecule type" value="Genomic_DNA"/>
</dbReference>
<dbReference type="InterPro" id="IPR012827">
    <property type="entry name" value="Hemerythrin_metal-bd"/>
</dbReference>
<evidence type="ECO:0000256" key="1">
    <source>
        <dbReference type="ARBA" id="ARBA00010587"/>
    </source>
</evidence>
<dbReference type="PROSITE" id="PS00550">
    <property type="entry name" value="HEMERYTHRINS"/>
    <property type="match status" value="1"/>
</dbReference>
<dbReference type="InterPro" id="IPR035938">
    <property type="entry name" value="Hemerythrin-like_sf"/>
</dbReference>
<protein>
    <recommendedName>
        <fullName evidence="5">Hemerythrin-like domain-containing protein</fullName>
    </recommendedName>
</protein>
<organism evidence="6 7">
    <name type="scientific">Noviherbaspirillum denitrificans</name>
    <dbReference type="NCBI Taxonomy" id="1968433"/>
    <lineage>
        <taxon>Bacteria</taxon>
        <taxon>Pseudomonadati</taxon>
        <taxon>Pseudomonadota</taxon>
        <taxon>Betaproteobacteria</taxon>
        <taxon>Burkholderiales</taxon>
        <taxon>Oxalobacteraceae</taxon>
        <taxon>Noviherbaspirillum</taxon>
    </lineage>
</organism>
<dbReference type="CDD" id="cd12107">
    <property type="entry name" value="Hemerythrin"/>
    <property type="match status" value="1"/>
</dbReference>
<evidence type="ECO:0000259" key="5">
    <source>
        <dbReference type="Pfam" id="PF01814"/>
    </source>
</evidence>
<comment type="caution">
    <text evidence="6">The sequence shown here is derived from an EMBL/GenBank/DDBJ whole genome shotgun (WGS) entry which is preliminary data.</text>
</comment>
<name>A0A254TD45_9BURK</name>
<dbReference type="InterPro" id="IPR012312">
    <property type="entry name" value="Hemerythrin-like"/>
</dbReference>
<dbReference type="AlphaFoldDB" id="A0A254TD45"/>
<evidence type="ECO:0000256" key="3">
    <source>
        <dbReference type="ARBA" id="ARBA00022723"/>
    </source>
</evidence>
<dbReference type="SUPFAM" id="SSF47188">
    <property type="entry name" value="Hemerythrin-like"/>
    <property type="match status" value="1"/>
</dbReference>
<evidence type="ECO:0000313" key="7">
    <source>
        <dbReference type="Proteomes" id="UP000197535"/>
    </source>
</evidence>
<dbReference type="GO" id="GO:0046872">
    <property type="term" value="F:metal ion binding"/>
    <property type="evidence" value="ECO:0007669"/>
    <property type="project" value="UniProtKB-KW"/>
</dbReference>
<dbReference type="InterPro" id="IPR016131">
    <property type="entry name" value="Haemerythrin_Fe_BS"/>
</dbReference>
<dbReference type="RefSeq" id="WP_170942115.1">
    <property type="nucleotide sequence ID" value="NZ_LSTO01000001.1"/>
</dbReference>
<keyword evidence="2" id="KW-0561">Oxygen transport</keyword>
<dbReference type="PANTHER" id="PTHR37164:SF1">
    <property type="entry name" value="BACTERIOHEMERYTHRIN"/>
    <property type="match status" value="1"/>
</dbReference>
<keyword evidence="4" id="KW-0408">Iron</keyword>